<evidence type="ECO:0000313" key="3">
    <source>
        <dbReference type="Proteomes" id="UP000260680"/>
    </source>
</evidence>
<proteinExistence type="predicted"/>
<dbReference type="RefSeq" id="WP_117417203.1">
    <property type="nucleotide sequence ID" value="NZ_QOHO01000031.1"/>
</dbReference>
<evidence type="ECO:0000256" key="1">
    <source>
        <dbReference type="SAM" id="Phobius"/>
    </source>
</evidence>
<accession>A0A3E2NCN3</accession>
<dbReference type="EMBL" id="QOHO01000031">
    <property type="protein sequence ID" value="RFZ78777.1"/>
    <property type="molecule type" value="Genomic_DNA"/>
</dbReference>
<gene>
    <name evidence="2" type="ORF">DS742_11740</name>
</gene>
<dbReference type="Proteomes" id="UP000260680">
    <property type="component" value="Unassembled WGS sequence"/>
</dbReference>
<sequence>MNDEKKKGLYLLSIVASSLIIIFSITTLIKMSSHKVDYDSMNKEIMEYVSKLDNIKDIKSNGDGIYKIMLESDSWYAGMERDKMVFCKNVNETLTVICQKYKAIRDTQAVDVYYYDEDGIKVAEPGKGVTLESKILH</sequence>
<evidence type="ECO:0000313" key="2">
    <source>
        <dbReference type="EMBL" id="RFZ78777.1"/>
    </source>
</evidence>
<comment type="caution">
    <text evidence="2">The sequence shown here is derived from an EMBL/GenBank/DDBJ whole genome shotgun (WGS) entry which is preliminary data.</text>
</comment>
<keyword evidence="1" id="KW-1133">Transmembrane helix</keyword>
<reference evidence="2 3" key="1">
    <citation type="submission" date="2018-07" db="EMBL/GenBank/DDBJ databases">
        <title>New species, Clostridium PI-S10-A1B.</title>
        <authorList>
            <person name="Krishna G."/>
            <person name="Summeta K."/>
            <person name="Shikha S."/>
            <person name="Prabhu P.B."/>
            <person name="Suresh K."/>
        </authorList>
    </citation>
    <scope>NUCLEOTIDE SEQUENCE [LARGE SCALE GENOMIC DNA]</scope>
    <source>
        <strain evidence="2 3">PI-S10-A1B</strain>
    </source>
</reference>
<dbReference type="AlphaFoldDB" id="A0A3E2NCN3"/>
<feature type="transmembrane region" description="Helical" evidence="1">
    <location>
        <begin position="9"/>
        <end position="29"/>
    </location>
</feature>
<name>A0A3E2NCN3_9FIRM</name>
<organism evidence="2 3">
    <name type="scientific">Lacrimispora amygdalina</name>
    <dbReference type="NCBI Taxonomy" id="253257"/>
    <lineage>
        <taxon>Bacteria</taxon>
        <taxon>Bacillati</taxon>
        <taxon>Bacillota</taxon>
        <taxon>Clostridia</taxon>
        <taxon>Lachnospirales</taxon>
        <taxon>Lachnospiraceae</taxon>
        <taxon>Lacrimispora</taxon>
    </lineage>
</organism>
<keyword evidence="1" id="KW-0472">Membrane</keyword>
<keyword evidence="1" id="KW-0812">Transmembrane</keyword>
<protein>
    <submittedName>
        <fullName evidence="2">Uncharacterized protein</fullName>
    </submittedName>
</protein>